<evidence type="ECO:0000256" key="2">
    <source>
        <dbReference type="SAM" id="MobiDB-lite"/>
    </source>
</evidence>
<accession>A0A212EMC2</accession>
<dbReference type="KEGG" id="dpl:KGM_211851"/>
<proteinExistence type="predicted"/>
<gene>
    <name evidence="3" type="ORF">KGM_211851</name>
</gene>
<dbReference type="InParanoid" id="A0A212EMC2"/>
<organism evidence="3 4">
    <name type="scientific">Danaus plexippus plexippus</name>
    <dbReference type="NCBI Taxonomy" id="278856"/>
    <lineage>
        <taxon>Eukaryota</taxon>
        <taxon>Metazoa</taxon>
        <taxon>Ecdysozoa</taxon>
        <taxon>Arthropoda</taxon>
        <taxon>Hexapoda</taxon>
        <taxon>Insecta</taxon>
        <taxon>Pterygota</taxon>
        <taxon>Neoptera</taxon>
        <taxon>Endopterygota</taxon>
        <taxon>Lepidoptera</taxon>
        <taxon>Glossata</taxon>
        <taxon>Ditrysia</taxon>
        <taxon>Papilionoidea</taxon>
        <taxon>Nymphalidae</taxon>
        <taxon>Danainae</taxon>
        <taxon>Danaini</taxon>
        <taxon>Danaina</taxon>
        <taxon>Danaus</taxon>
        <taxon>Danaus</taxon>
    </lineage>
</organism>
<reference evidence="3 4" key="1">
    <citation type="journal article" date="2011" name="Cell">
        <title>The monarch butterfly genome yields insights into long-distance migration.</title>
        <authorList>
            <person name="Zhan S."/>
            <person name="Merlin C."/>
            <person name="Boore J.L."/>
            <person name="Reppert S.M."/>
        </authorList>
    </citation>
    <scope>NUCLEOTIDE SEQUENCE [LARGE SCALE GENOMIC DNA]</scope>
    <source>
        <strain evidence="3">F-2</strain>
    </source>
</reference>
<dbReference type="eggNOG" id="ENOG502T7HQ">
    <property type="taxonomic scope" value="Eukaryota"/>
</dbReference>
<comment type="caution">
    <text evidence="3">The sequence shown here is derived from an EMBL/GenBank/DDBJ whole genome shotgun (WGS) entry which is preliminary data.</text>
</comment>
<dbReference type="Proteomes" id="UP000007151">
    <property type="component" value="Unassembled WGS sequence"/>
</dbReference>
<evidence type="ECO:0000256" key="1">
    <source>
        <dbReference type="SAM" id="Coils"/>
    </source>
</evidence>
<keyword evidence="4" id="KW-1185">Reference proteome</keyword>
<feature type="coiled-coil region" evidence="1">
    <location>
        <begin position="278"/>
        <end position="305"/>
    </location>
</feature>
<sequence length="1091" mass="126798">MKKNNFVTHDTIKEGDRVTCDYADIYFEDQCKHSETSREDEINEVVSHEKDDKEEWISPSDLLIGVLELTPPFTSRITRGKTQEGILAIGNELLEIEHAKFLTSLSAMLEENNTSWKYIYKFQRRFIEKKVKTIYQNIFKLKSAIMQTEISNFYKNTLQELENYLRSEIRDIIESAQADIICKLNGEIKLRLKKERQILEKTLQNKLESEILKIKKYYKLLLHNETYRNNKLIKKATQERNDAMTAFCHYIDSKRITTAMYVMSSERKKCRMKQLLVENIQTREMNELIEKIKQKEDLIEAFRQKDKRIADINWEWEQNVQNILRLFLKFLSFSLKLLPEQTTFLLDFEKMVILQLNEIAKSPHLKSSILIDEEKDLKNVFKFETKTQGEEVCTKKPFVLIGDLSDPIPYEYGSRETIPPDVDLPYFTLERQYIYAKCHGYESIKEFLRTQICLCDKLNKKEQHLEVPTVSVFKRQAPQASASTVKSTSSNETFIVNDISRMEECPVRKCGDWSKRNTFPYLASYLDYTEDNFRRVVAILGEPSTLDSLPQNASAKRIARQELPFSKTKEQCHTVGTQYSSQEEIAINEVPCSCADDFNMKFPIDKDVPLTTTMSDILMKRKRLHGYGRARSGSPSYLQYDRPLRGTIDLRAVRTTYRQTCIFTDVKYTRRNKGFPEKTAVDENMDRCGKEYKPRRPQNIIRVESSKYEGSGPIHSNRNYWSQVFNGLTSNDNKPLEEKDVKVLSEVLPKDICQKVCSILNITPQDESSTPEHKQRVDKTRRVVKEPLLSRRQTISVLRELDSDTDVECVSSEEEVPETNIHKEFLKKPEREQVTWATRYLQPERDEQKTLIKKADDLTDRIVHDFCDYMKQLGGDHQSQLFTPKAVKELFQIEFDTHVARSLKVVPKEMPTVEERIADVTGNQQKSRFAALGREIAKDIKAEKRPGHFKAFSRSVPRREQWRALSNHTREMWRSAKHVPRDLVTLKTVWEGITNLRFSVPDDRRPTPGRARPPAGYIRNRHSHHLILISKREGVLPLDDRPSPVSAAGVSEQSGDVRLRRPGRQADLRDAAGQVTTLVSDGGARTDTTFT</sequence>
<feature type="region of interest" description="Disordered" evidence="2">
    <location>
        <begin position="1038"/>
        <end position="1057"/>
    </location>
</feature>
<name>A0A212EMC2_DANPL</name>
<dbReference type="EMBL" id="AGBW02013857">
    <property type="protein sequence ID" value="OWR42633.1"/>
    <property type="molecule type" value="Genomic_DNA"/>
</dbReference>
<evidence type="ECO:0000313" key="3">
    <source>
        <dbReference type="EMBL" id="OWR42633.1"/>
    </source>
</evidence>
<keyword evidence="1" id="KW-0175">Coiled coil</keyword>
<protein>
    <submittedName>
        <fullName evidence="3">Uncharacterized protein</fullName>
    </submittedName>
</protein>
<evidence type="ECO:0000313" key="4">
    <source>
        <dbReference type="Proteomes" id="UP000007151"/>
    </source>
</evidence>
<dbReference type="AlphaFoldDB" id="A0A212EMC2"/>